<dbReference type="EMBL" id="JAPVEA010000005">
    <property type="protein sequence ID" value="KAJ5453643.1"/>
    <property type="molecule type" value="Genomic_DNA"/>
</dbReference>
<dbReference type="CDD" id="cd05259">
    <property type="entry name" value="PCBER_SDR_a"/>
    <property type="match status" value="1"/>
</dbReference>
<dbReference type="Gene3D" id="3.90.25.10">
    <property type="entry name" value="UDP-galactose 4-epimerase, domain 1"/>
    <property type="match status" value="1"/>
</dbReference>
<dbReference type="PANTHER" id="PTHR47706">
    <property type="entry name" value="NMRA-LIKE FAMILY PROTEIN"/>
    <property type="match status" value="1"/>
</dbReference>
<evidence type="ECO:0000256" key="1">
    <source>
        <dbReference type="ARBA" id="ARBA00005725"/>
    </source>
</evidence>
<dbReference type="GO" id="GO:0016491">
    <property type="term" value="F:oxidoreductase activity"/>
    <property type="evidence" value="ECO:0007669"/>
    <property type="project" value="UniProtKB-KW"/>
</dbReference>
<evidence type="ECO:0000259" key="4">
    <source>
        <dbReference type="Pfam" id="PF05368"/>
    </source>
</evidence>
<reference evidence="5" key="2">
    <citation type="journal article" date="2023" name="IMA Fungus">
        <title>Comparative genomic study of the Penicillium genus elucidates a diverse pangenome and 15 lateral gene transfer events.</title>
        <authorList>
            <person name="Petersen C."/>
            <person name="Sorensen T."/>
            <person name="Nielsen M.R."/>
            <person name="Sondergaard T.E."/>
            <person name="Sorensen J.L."/>
            <person name="Fitzpatrick D.A."/>
            <person name="Frisvad J.C."/>
            <person name="Nielsen K.L."/>
        </authorList>
    </citation>
    <scope>NUCLEOTIDE SEQUENCE</scope>
    <source>
        <strain evidence="5">IBT 16125</strain>
    </source>
</reference>
<evidence type="ECO:0000256" key="3">
    <source>
        <dbReference type="ARBA" id="ARBA00023002"/>
    </source>
</evidence>
<dbReference type="PANTHER" id="PTHR47706:SF4">
    <property type="entry name" value="NMRA-LIKE DOMAIN-CONTAINING PROTEIN"/>
    <property type="match status" value="1"/>
</dbReference>
<dbReference type="SUPFAM" id="SSF51735">
    <property type="entry name" value="NAD(P)-binding Rossmann-fold domains"/>
    <property type="match status" value="1"/>
</dbReference>
<keyword evidence="3" id="KW-0560">Oxidoreductase</keyword>
<protein>
    <submittedName>
        <fullName evidence="5">NAD(P)-binding protein</fullName>
    </submittedName>
</protein>
<proteinExistence type="inferred from homology"/>
<keyword evidence="6" id="KW-1185">Reference proteome</keyword>
<comment type="caution">
    <text evidence="5">The sequence shown here is derived from an EMBL/GenBank/DDBJ whole genome shotgun (WGS) entry which is preliminary data.</text>
</comment>
<dbReference type="GeneID" id="81598224"/>
<sequence length="297" mass="33127">MVTVAIAGGTTGIGSNVLCEIIATGKHQVLVLSRSERPELEQQGISVRVVDYSSRHQLVEALKGIHTVISCIWSFGRDFGTSQLALLEAAKDANVKRFVPSDWATDHYDYVSAYASKSTIWHAVRNSGLEYTRFVNGIWMNLWGMGAPRNEAEALAGYSGPPFLIDLKKRTAIIPGDGSHKVVFTNMMDVGRFVAASLDLQYWAPDSTIVGDKLSYNEVVELAEEVTGHAFERTYCSETEITRVLAENPDPMQLFFYQFMKLIVDGALDFEGTLNAKFPDLKPVKARQYLNRYWANE</sequence>
<dbReference type="InterPro" id="IPR045312">
    <property type="entry name" value="PCBER-like"/>
</dbReference>
<dbReference type="InterPro" id="IPR036291">
    <property type="entry name" value="NAD(P)-bd_dom_sf"/>
</dbReference>
<evidence type="ECO:0000313" key="6">
    <source>
        <dbReference type="Proteomes" id="UP001213681"/>
    </source>
</evidence>
<gene>
    <name evidence="5" type="ORF">N7458_004599</name>
</gene>
<reference evidence="5" key="1">
    <citation type="submission" date="2022-12" db="EMBL/GenBank/DDBJ databases">
        <authorList>
            <person name="Petersen C."/>
        </authorList>
    </citation>
    <scope>NUCLEOTIDE SEQUENCE</scope>
    <source>
        <strain evidence="5">IBT 16125</strain>
    </source>
</reference>
<keyword evidence="2" id="KW-0521">NADP</keyword>
<dbReference type="AlphaFoldDB" id="A0AAD6C7B5"/>
<dbReference type="Gene3D" id="3.40.50.720">
    <property type="entry name" value="NAD(P)-binding Rossmann-like Domain"/>
    <property type="match status" value="1"/>
</dbReference>
<name>A0AAD6C7B5_9EURO</name>
<evidence type="ECO:0000256" key="2">
    <source>
        <dbReference type="ARBA" id="ARBA00022857"/>
    </source>
</evidence>
<dbReference type="Pfam" id="PF05368">
    <property type="entry name" value="NmrA"/>
    <property type="match status" value="1"/>
</dbReference>
<accession>A0AAD6C7B5</accession>
<evidence type="ECO:0000313" key="5">
    <source>
        <dbReference type="EMBL" id="KAJ5453643.1"/>
    </source>
</evidence>
<dbReference type="InterPro" id="IPR008030">
    <property type="entry name" value="NmrA-like"/>
</dbReference>
<dbReference type="RefSeq" id="XP_056766599.1">
    <property type="nucleotide sequence ID" value="XM_056907981.1"/>
</dbReference>
<organism evidence="5 6">
    <name type="scientific">Penicillium daleae</name>
    <dbReference type="NCBI Taxonomy" id="63821"/>
    <lineage>
        <taxon>Eukaryota</taxon>
        <taxon>Fungi</taxon>
        <taxon>Dikarya</taxon>
        <taxon>Ascomycota</taxon>
        <taxon>Pezizomycotina</taxon>
        <taxon>Eurotiomycetes</taxon>
        <taxon>Eurotiomycetidae</taxon>
        <taxon>Eurotiales</taxon>
        <taxon>Aspergillaceae</taxon>
        <taxon>Penicillium</taxon>
    </lineage>
</organism>
<dbReference type="Proteomes" id="UP001213681">
    <property type="component" value="Unassembled WGS sequence"/>
</dbReference>
<comment type="similarity">
    <text evidence="1">Belongs to the NmrA-type oxidoreductase family. Isoflavone reductase subfamily.</text>
</comment>
<feature type="domain" description="NmrA-like" evidence="4">
    <location>
        <begin position="3"/>
        <end position="262"/>
    </location>
</feature>
<dbReference type="InterPro" id="IPR051609">
    <property type="entry name" value="NmrA/Isoflavone_reductase-like"/>
</dbReference>